<dbReference type="InterPro" id="IPR050098">
    <property type="entry name" value="TFPI/VKTCI-like"/>
</dbReference>
<reference evidence="5" key="1">
    <citation type="submission" date="2012-12" db="EMBL/GenBank/DDBJ databases">
        <title>Identification and characterization of a phenylalanine ammonia-lyase gene family in Isatis indigotica Fort.</title>
        <authorList>
            <person name="Liu Q."/>
            <person name="Chen J."/>
            <person name="Zhou X."/>
            <person name="Di P."/>
            <person name="Xiao Y."/>
            <person name="Xuan H."/>
            <person name="Zhang L."/>
            <person name="Chen W."/>
        </authorList>
    </citation>
    <scope>NUCLEOTIDE SEQUENCE</scope>
    <source>
        <tissue evidence="5">Salivary gland</tissue>
    </source>
</reference>
<dbReference type="PROSITE" id="PS50279">
    <property type="entry name" value="BPTI_KUNITZ_2"/>
    <property type="match status" value="1"/>
</dbReference>
<accession>A0A0K8REW3</accession>
<dbReference type="EMBL" id="GADI01004390">
    <property type="protein sequence ID" value="JAA69418.1"/>
    <property type="molecule type" value="mRNA"/>
</dbReference>
<dbReference type="SUPFAM" id="SSF57362">
    <property type="entry name" value="BPTI-like"/>
    <property type="match status" value="1"/>
</dbReference>
<dbReference type="InterPro" id="IPR020901">
    <property type="entry name" value="Prtase_inh_Kunz-CS"/>
</dbReference>
<evidence type="ECO:0000256" key="3">
    <source>
        <dbReference type="SAM" id="SignalP"/>
    </source>
</evidence>
<evidence type="ECO:0000259" key="4">
    <source>
        <dbReference type="PROSITE" id="PS50279"/>
    </source>
</evidence>
<proteinExistence type="evidence at transcript level"/>
<name>A0A0K8REW3_IXORI</name>
<dbReference type="Pfam" id="PF00014">
    <property type="entry name" value="Kunitz_BPTI"/>
    <property type="match status" value="1"/>
</dbReference>
<dbReference type="PANTHER" id="PTHR10083">
    <property type="entry name" value="KUNITZ-TYPE PROTEASE INHIBITOR-RELATED"/>
    <property type="match status" value="1"/>
</dbReference>
<keyword evidence="1" id="KW-0646">Protease inhibitor</keyword>
<dbReference type="GO" id="GO:0004867">
    <property type="term" value="F:serine-type endopeptidase inhibitor activity"/>
    <property type="evidence" value="ECO:0007669"/>
    <property type="project" value="UniProtKB-KW"/>
</dbReference>
<evidence type="ECO:0000256" key="2">
    <source>
        <dbReference type="ARBA" id="ARBA00022900"/>
    </source>
</evidence>
<dbReference type="CDD" id="cd00109">
    <property type="entry name" value="Kunitz-type"/>
    <property type="match status" value="1"/>
</dbReference>
<dbReference type="InterPro" id="IPR036880">
    <property type="entry name" value="Kunitz_BPTI_sf"/>
</dbReference>
<keyword evidence="3" id="KW-0732">Signal</keyword>
<dbReference type="AlphaFoldDB" id="A0A0K8REW3"/>
<dbReference type="PRINTS" id="PR00759">
    <property type="entry name" value="BASICPTASE"/>
</dbReference>
<dbReference type="InterPro" id="IPR002223">
    <property type="entry name" value="Kunitz_BPTI"/>
</dbReference>
<feature type="signal peptide" evidence="3">
    <location>
        <begin position="1"/>
        <end position="18"/>
    </location>
</feature>
<protein>
    <submittedName>
        <fullName evidence="5">Putative salivary kunitz domain protein</fullName>
    </submittedName>
</protein>
<evidence type="ECO:0000313" key="5">
    <source>
        <dbReference type="EMBL" id="JAA69418.1"/>
    </source>
</evidence>
<dbReference type="GO" id="GO:0005615">
    <property type="term" value="C:extracellular space"/>
    <property type="evidence" value="ECO:0007669"/>
    <property type="project" value="TreeGrafter"/>
</dbReference>
<dbReference type="PROSITE" id="PS00280">
    <property type="entry name" value="BPTI_KUNITZ_1"/>
    <property type="match status" value="1"/>
</dbReference>
<keyword evidence="2" id="KW-0722">Serine protease inhibitor</keyword>
<dbReference type="Gene3D" id="4.10.410.10">
    <property type="entry name" value="Pancreatic trypsin inhibitor Kunitz domain"/>
    <property type="match status" value="1"/>
</dbReference>
<feature type="domain" description="BPTI/Kunitz inhibitor" evidence="4">
    <location>
        <begin position="28"/>
        <end position="73"/>
    </location>
</feature>
<organism evidence="5">
    <name type="scientific">Ixodes ricinus</name>
    <name type="common">Common tick</name>
    <name type="synonym">Acarus ricinus</name>
    <dbReference type="NCBI Taxonomy" id="34613"/>
    <lineage>
        <taxon>Eukaryota</taxon>
        <taxon>Metazoa</taxon>
        <taxon>Ecdysozoa</taxon>
        <taxon>Arthropoda</taxon>
        <taxon>Chelicerata</taxon>
        <taxon>Arachnida</taxon>
        <taxon>Acari</taxon>
        <taxon>Parasitiformes</taxon>
        <taxon>Ixodida</taxon>
        <taxon>Ixodoidea</taxon>
        <taxon>Ixodidae</taxon>
        <taxon>Ixodinae</taxon>
        <taxon>Ixodes</taxon>
    </lineage>
</organism>
<feature type="chain" id="PRO_5005517193" evidence="3">
    <location>
        <begin position="19"/>
        <end position="87"/>
    </location>
</feature>
<evidence type="ECO:0000256" key="1">
    <source>
        <dbReference type="ARBA" id="ARBA00022690"/>
    </source>
</evidence>
<dbReference type="SMART" id="SM00131">
    <property type="entry name" value="KU"/>
    <property type="match status" value="1"/>
</dbReference>
<sequence length="87" mass="9304">MKALLLLCVLLFAAVALAQRGDPDIFRPGGPGPCKAAIPRFFCNNGRCEQFLYGGCQGGANNFRSLEECQRNCGGSRPPGVLRGFRG</sequence>
<dbReference type="PANTHER" id="PTHR10083:SF373">
    <property type="entry name" value="SERINE PEPTIDASE INHIBITOR, KUNITZ TYPE, 2"/>
    <property type="match status" value="1"/>
</dbReference>